<evidence type="ECO:0000256" key="2">
    <source>
        <dbReference type="ARBA" id="ARBA00008835"/>
    </source>
</evidence>
<dbReference type="Gene3D" id="3.40.50.12790">
    <property type="entry name" value="FHIPEP family, domain 4"/>
    <property type="match status" value="1"/>
</dbReference>
<keyword evidence="5 7" id="KW-1133">Transmembrane helix</keyword>
<dbReference type="InterPro" id="IPR001712">
    <property type="entry name" value="T3SS_FHIPEP"/>
</dbReference>
<feature type="transmembrane region" description="Helical" evidence="7">
    <location>
        <begin position="286"/>
        <end position="319"/>
    </location>
</feature>
<organism evidence="8 9">
    <name type="scientific">Anaeromyxobacter diazotrophicus</name>
    <dbReference type="NCBI Taxonomy" id="2590199"/>
    <lineage>
        <taxon>Bacteria</taxon>
        <taxon>Pseudomonadati</taxon>
        <taxon>Myxococcota</taxon>
        <taxon>Myxococcia</taxon>
        <taxon>Myxococcales</taxon>
        <taxon>Cystobacterineae</taxon>
        <taxon>Anaeromyxobacteraceae</taxon>
        <taxon>Anaeromyxobacter</taxon>
    </lineage>
</organism>
<evidence type="ECO:0000256" key="6">
    <source>
        <dbReference type="ARBA" id="ARBA00023136"/>
    </source>
</evidence>
<feature type="transmembrane region" description="Helical" evidence="7">
    <location>
        <begin position="66"/>
        <end position="83"/>
    </location>
</feature>
<evidence type="ECO:0000256" key="7">
    <source>
        <dbReference type="SAM" id="Phobius"/>
    </source>
</evidence>
<evidence type="ECO:0000256" key="4">
    <source>
        <dbReference type="ARBA" id="ARBA00022692"/>
    </source>
</evidence>
<dbReference type="Gene3D" id="1.10.8.540">
    <property type="entry name" value="FHIPEP family, domain 3"/>
    <property type="match status" value="1"/>
</dbReference>
<dbReference type="Pfam" id="PF00771">
    <property type="entry name" value="FHIPEP"/>
    <property type="match status" value="1"/>
</dbReference>
<name>A0A7I9VH56_9BACT</name>
<dbReference type="GO" id="GO:0005886">
    <property type="term" value="C:plasma membrane"/>
    <property type="evidence" value="ECO:0007669"/>
    <property type="project" value="UniProtKB-SubCell"/>
</dbReference>
<dbReference type="EMBL" id="BJTG01000001">
    <property type="protein sequence ID" value="GEJ55579.1"/>
    <property type="molecule type" value="Genomic_DNA"/>
</dbReference>
<keyword evidence="6 7" id="KW-0472">Membrane</keyword>
<comment type="similarity">
    <text evidence="2">Belongs to the FHIPEP (flagella/HR/invasion proteins export pore) family.</text>
</comment>
<evidence type="ECO:0000256" key="3">
    <source>
        <dbReference type="ARBA" id="ARBA00022475"/>
    </source>
</evidence>
<dbReference type="PANTHER" id="PTHR30161">
    <property type="entry name" value="FLAGELLAR EXPORT PROTEIN, MEMBRANE FLHA SUBUNIT-RELATED"/>
    <property type="match status" value="1"/>
</dbReference>
<comment type="subcellular location">
    <subcellularLocation>
        <location evidence="1">Cell membrane</location>
        <topology evidence="1">Multi-pass membrane protein</topology>
    </subcellularLocation>
</comment>
<protein>
    <recommendedName>
        <fullName evidence="10">Type III secretion FHIPEP protein</fullName>
    </recommendedName>
</protein>
<sequence length="681" mass="69105">MNPLHRLAGRLRGGADVALALLALATVSLLVAPLPAWLLDLALAANLALSATVLVVALSARDALGFASFPTLLLFTTLLRLALEVSSTRLVLARGEAGRVVQAFGRIAVAGDYVVGAVIFAILTLVQLLVVTKGGERVAEVAARFTLDAMPGKQLAIDADLRAGAIDPAEARRRRRALEREGQLYGAMDGALKFVKGDALAGIAVVLVNVCGGLVAGLVRGLPLRAAAQRYALLAIGDGLAAQVPALLVSIAAGVVVTRVAAEEEGGSLAQDLGRQLFSDPRALGAVAALCLGLAIVPGLPAGPFAALAAAAALAAFLAGRGERGAARAGRAGAPRGAGSLPLAAAPAQAPSPLALELAEDLLPLAASALGRELLPAVRREASADLGLPLPPLALRAAPLPPGGWRLLVDEVPAAAGRAPAGEWLALIDPAELHAVGIGAAPEVEPLTGSAAALVGEAEVARASALAPLRGPAERVAAGVAAGLRRHAHDLVGVQEVQALLDELEATQPALVREVARQVPAPLLAEVLRALLEEGVPLRPLPRILEALLEAGGAPRGAAALVDGCRRALRRHLAHRYAGAGSLEAVLLDPAAEAALREALAGSVAALDPRAADGLLDELARALAAPDARNPVLLAASDVRRPLRQLVAARFPRLAVLSYEELPATCPVRPVGKLALPAAEG</sequence>
<dbReference type="InterPro" id="IPR042194">
    <property type="entry name" value="FHIPEP_1"/>
</dbReference>
<dbReference type="InterPro" id="IPR042193">
    <property type="entry name" value="FHIPEP_3"/>
</dbReference>
<dbReference type="PRINTS" id="PR00949">
    <property type="entry name" value="TYPE3IMAPROT"/>
</dbReference>
<evidence type="ECO:0000256" key="5">
    <source>
        <dbReference type="ARBA" id="ARBA00022989"/>
    </source>
</evidence>
<dbReference type="RefSeq" id="WP_176062369.1">
    <property type="nucleotide sequence ID" value="NZ_BJTG01000001.1"/>
</dbReference>
<evidence type="ECO:0000313" key="8">
    <source>
        <dbReference type="EMBL" id="GEJ55579.1"/>
    </source>
</evidence>
<dbReference type="Gene3D" id="3.40.30.60">
    <property type="entry name" value="FHIPEP family, domain 1"/>
    <property type="match status" value="1"/>
</dbReference>
<dbReference type="Proteomes" id="UP000503640">
    <property type="component" value="Unassembled WGS sequence"/>
</dbReference>
<feature type="transmembrane region" description="Helical" evidence="7">
    <location>
        <begin position="199"/>
        <end position="219"/>
    </location>
</feature>
<dbReference type="InterPro" id="IPR042196">
    <property type="entry name" value="FHIPEP_4"/>
</dbReference>
<proteinExistence type="inferred from homology"/>
<keyword evidence="3" id="KW-1003">Cell membrane</keyword>
<evidence type="ECO:0000256" key="1">
    <source>
        <dbReference type="ARBA" id="ARBA00004651"/>
    </source>
</evidence>
<dbReference type="GO" id="GO:0044780">
    <property type="term" value="P:bacterial-type flagellum assembly"/>
    <property type="evidence" value="ECO:0007669"/>
    <property type="project" value="TreeGrafter"/>
</dbReference>
<dbReference type="GO" id="GO:0009306">
    <property type="term" value="P:protein secretion"/>
    <property type="evidence" value="ECO:0007669"/>
    <property type="project" value="InterPro"/>
</dbReference>
<evidence type="ECO:0008006" key="10">
    <source>
        <dbReference type="Google" id="ProtNLM"/>
    </source>
</evidence>
<dbReference type="AlphaFoldDB" id="A0A7I9VH56"/>
<feature type="transmembrane region" description="Helical" evidence="7">
    <location>
        <begin position="104"/>
        <end position="130"/>
    </location>
</feature>
<evidence type="ECO:0000313" key="9">
    <source>
        <dbReference type="Proteomes" id="UP000503640"/>
    </source>
</evidence>
<keyword evidence="9" id="KW-1185">Reference proteome</keyword>
<comment type="caution">
    <text evidence="8">The sequence shown here is derived from an EMBL/GenBank/DDBJ whole genome shotgun (WGS) entry which is preliminary data.</text>
</comment>
<dbReference type="PANTHER" id="PTHR30161:SF1">
    <property type="entry name" value="FLAGELLAR BIOSYNTHESIS PROTEIN FLHA-RELATED"/>
    <property type="match status" value="1"/>
</dbReference>
<gene>
    <name evidence="8" type="ORF">AMYX_03200</name>
</gene>
<accession>A0A7I9VH56</accession>
<reference evidence="9" key="1">
    <citation type="journal article" date="2020" name="Appl. Environ. Microbiol.">
        <title>Diazotrophic Anaeromyxobacter Isolates from Soils.</title>
        <authorList>
            <person name="Masuda Y."/>
            <person name="Yamanaka H."/>
            <person name="Xu Z.X."/>
            <person name="Shiratori Y."/>
            <person name="Aono T."/>
            <person name="Amachi S."/>
            <person name="Senoo K."/>
            <person name="Itoh H."/>
        </authorList>
    </citation>
    <scope>NUCLEOTIDE SEQUENCE [LARGE SCALE GENOMIC DNA]</scope>
    <source>
        <strain evidence="9">R267</strain>
    </source>
</reference>
<keyword evidence="4 7" id="KW-0812">Transmembrane</keyword>
<dbReference type="PIRSF" id="PIRSF005419">
    <property type="entry name" value="FlhA"/>
    <property type="match status" value="1"/>
</dbReference>